<proteinExistence type="inferred from homology"/>
<name>A0AAD5S3E5_9FUNG</name>
<dbReference type="Proteomes" id="UP001212841">
    <property type="component" value="Unassembled WGS sequence"/>
</dbReference>
<evidence type="ECO:0000256" key="8">
    <source>
        <dbReference type="ARBA" id="ARBA00023204"/>
    </source>
</evidence>
<evidence type="ECO:0000256" key="10">
    <source>
        <dbReference type="SAM" id="MobiDB-lite"/>
    </source>
</evidence>
<reference evidence="12" key="1">
    <citation type="submission" date="2020-05" db="EMBL/GenBank/DDBJ databases">
        <title>Phylogenomic resolution of chytrid fungi.</title>
        <authorList>
            <person name="Stajich J.E."/>
            <person name="Amses K."/>
            <person name="Simmons R."/>
            <person name="Seto K."/>
            <person name="Myers J."/>
            <person name="Bonds A."/>
            <person name="Quandt C.A."/>
            <person name="Barry K."/>
            <person name="Liu P."/>
            <person name="Grigoriev I."/>
            <person name="Longcore J.E."/>
            <person name="James T.Y."/>
        </authorList>
    </citation>
    <scope>NUCLEOTIDE SEQUENCE</scope>
    <source>
        <strain evidence="12">JEL0318</strain>
    </source>
</reference>
<keyword evidence="6" id="KW-0067">ATP-binding</keyword>
<feature type="region of interest" description="Disordered" evidence="10">
    <location>
        <begin position="1"/>
        <end position="114"/>
    </location>
</feature>
<evidence type="ECO:0000256" key="5">
    <source>
        <dbReference type="ARBA" id="ARBA00022806"/>
    </source>
</evidence>
<evidence type="ECO:0000256" key="2">
    <source>
        <dbReference type="ARBA" id="ARBA00007025"/>
    </source>
</evidence>
<comment type="caution">
    <text evidence="12">The sequence shown here is derived from an EMBL/GenBank/DDBJ whole genome shotgun (WGS) entry which is preliminary data.</text>
</comment>
<keyword evidence="5" id="KW-0347">Helicase</keyword>
<protein>
    <recommendedName>
        <fullName evidence="11">Rad26/CSB-like winged helix DNA-binding domain-containing protein</fullName>
    </recommendedName>
</protein>
<evidence type="ECO:0000256" key="4">
    <source>
        <dbReference type="ARBA" id="ARBA00022763"/>
    </source>
</evidence>
<gene>
    <name evidence="12" type="ORF">HK097_002475</name>
</gene>
<comment type="subcellular location">
    <subcellularLocation>
        <location evidence="1">Nucleus</location>
    </subcellularLocation>
</comment>
<evidence type="ECO:0000259" key="11">
    <source>
        <dbReference type="Pfam" id="PF25875"/>
    </source>
</evidence>
<evidence type="ECO:0000256" key="6">
    <source>
        <dbReference type="ARBA" id="ARBA00022840"/>
    </source>
</evidence>
<keyword evidence="13" id="KW-1185">Reference proteome</keyword>
<feature type="non-terminal residue" evidence="12">
    <location>
        <position position="1"/>
    </location>
</feature>
<keyword evidence="7" id="KW-0238">DNA-binding</keyword>
<keyword evidence="4" id="KW-0227">DNA damage</keyword>
<feature type="compositionally biased region" description="Polar residues" evidence="10">
    <location>
        <begin position="84"/>
        <end position="98"/>
    </location>
</feature>
<evidence type="ECO:0000313" key="13">
    <source>
        <dbReference type="Proteomes" id="UP001212841"/>
    </source>
</evidence>
<keyword evidence="9" id="KW-0539">Nucleus</keyword>
<dbReference type="InterPro" id="IPR058951">
    <property type="entry name" value="WHD_Rad26_CSB-like"/>
</dbReference>
<dbReference type="CDD" id="cd22254">
    <property type="entry name" value="CSB_WHD"/>
    <property type="match status" value="1"/>
</dbReference>
<dbReference type="EMBL" id="JADGJD010001535">
    <property type="protein sequence ID" value="KAJ3040724.1"/>
    <property type="molecule type" value="Genomic_DNA"/>
</dbReference>
<evidence type="ECO:0000256" key="9">
    <source>
        <dbReference type="ARBA" id="ARBA00023242"/>
    </source>
</evidence>
<comment type="similarity">
    <text evidence="2">Belongs to the SNF2/RAD54 helicase family.</text>
</comment>
<keyword evidence="8" id="KW-0234">DNA repair</keyword>
<keyword evidence="3" id="KW-0547">Nucleotide-binding</keyword>
<evidence type="ECO:0000256" key="7">
    <source>
        <dbReference type="ARBA" id="ARBA00023125"/>
    </source>
</evidence>
<evidence type="ECO:0000256" key="1">
    <source>
        <dbReference type="ARBA" id="ARBA00004123"/>
    </source>
</evidence>
<sequence length="208" mass="21472">NGVAGGPKVEPPGGEVRRFGNKSVGIGGSGRPRFGAVVTGIERADSFGSGEASGFRTVGGGGGAGDGRDGPSSPSGGTTPFGSKSNDFSRSASPTSRRTFGPAPTTSSAGPSSASLLAGMYKRRDDPSALPGTVATKLDPQSREGLILKIREYLVENGGKARSEDILGKFSVGLKSEDVNVFRMMLKGIADFRKRDGVGVWKLKEEFM</sequence>
<evidence type="ECO:0000256" key="3">
    <source>
        <dbReference type="ARBA" id="ARBA00022741"/>
    </source>
</evidence>
<feature type="domain" description="Rad26/CSB-like winged helix DNA-binding" evidence="11">
    <location>
        <begin position="144"/>
        <end position="208"/>
    </location>
</feature>
<feature type="compositionally biased region" description="Low complexity" evidence="10">
    <location>
        <begin position="101"/>
        <end position="114"/>
    </location>
</feature>
<feature type="compositionally biased region" description="Low complexity" evidence="10">
    <location>
        <begin position="70"/>
        <end position="83"/>
    </location>
</feature>
<keyword evidence="5" id="KW-0378">Hydrolase</keyword>
<accession>A0AAD5S3E5</accession>
<dbReference type="AlphaFoldDB" id="A0AAD5S3E5"/>
<organism evidence="12 13">
    <name type="scientific">Rhizophlyctis rosea</name>
    <dbReference type="NCBI Taxonomy" id="64517"/>
    <lineage>
        <taxon>Eukaryota</taxon>
        <taxon>Fungi</taxon>
        <taxon>Fungi incertae sedis</taxon>
        <taxon>Chytridiomycota</taxon>
        <taxon>Chytridiomycota incertae sedis</taxon>
        <taxon>Chytridiomycetes</taxon>
        <taxon>Rhizophlyctidales</taxon>
        <taxon>Rhizophlyctidaceae</taxon>
        <taxon>Rhizophlyctis</taxon>
    </lineage>
</organism>
<evidence type="ECO:0000313" key="12">
    <source>
        <dbReference type="EMBL" id="KAJ3040724.1"/>
    </source>
</evidence>
<dbReference type="Pfam" id="PF25875">
    <property type="entry name" value="WHD_Rad26_CSB"/>
    <property type="match status" value="1"/>
</dbReference>
<feature type="compositionally biased region" description="Low complexity" evidence="10">
    <location>
        <begin position="1"/>
        <end position="14"/>
    </location>
</feature>